<keyword evidence="1" id="KW-1133">Transmembrane helix</keyword>
<feature type="transmembrane region" description="Helical" evidence="1">
    <location>
        <begin position="57"/>
        <end position="79"/>
    </location>
</feature>
<keyword evidence="1" id="KW-0472">Membrane</keyword>
<feature type="transmembrane region" description="Helical" evidence="1">
    <location>
        <begin position="16"/>
        <end position="37"/>
    </location>
</feature>
<sequence>MVCPLRKRMGFDPRNLALSACAGLVVMLVLSWIWHVLVMDDYFRSEFGGVMRADYDYLFIVLGYVVLALLMAYIYPLGYQSGPPEREGLRFGVLIGLLWVLPASLVGLGGLNLSLNGIMVDAVWHLLEQGAGGVAIASAYQRLGEQDAG</sequence>
<dbReference type="EMBL" id="KF900729">
    <property type="protein sequence ID" value="AIF05124.1"/>
    <property type="molecule type" value="Genomic_DNA"/>
</dbReference>
<reference evidence="2" key="1">
    <citation type="journal article" date="2014" name="Genome Biol. Evol.">
        <title>Pangenome evidence for extensive interdomain horizontal transfer affecting lineage core and shell genes in uncultured planktonic thaumarchaeota and euryarchaeota.</title>
        <authorList>
            <person name="Deschamps P."/>
            <person name="Zivanovic Y."/>
            <person name="Moreira D."/>
            <person name="Rodriguez-Valera F."/>
            <person name="Lopez-Garcia P."/>
        </authorList>
    </citation>
    <scope>NUCLEOTIDE SEQUENCE</scope>
</reference>
<evidence type="ECO:0000256" key="1">
    <source>
        <dbReference type="SAM" id="Phobius"/>
    </source>
</evidence>
<organism evidence="2">
    <name type="scientific">uncultured marine group II/III euryarchaeote KM3_17_G02</name>
    <dbReference type="NCBI Taxonomy" id="1457941"/>
    <lineage>
        <taxon>Archaea</taxon>
        <taxon>Methanobacteriati</taxon>
        <taxon>Methanobacteriota</taxon>
        <taxon>environmental samples</taxon>
    </lineage>
</organism>
<feature type="transmembrane region" description="Helical" evidence="1">
    <location>
        <begin position="91"/>
        <end position="111"/>
    </location>
</feature>
<keyword evidence="1" id="KW-0812">Transmembrane</keyword>
<evidence type="ECO:0000313" key="2">
    <source>
        <dbReference type="EMBL" id="AIF05124.1"/>
    </source>
</evidence>
<dbReference type="AlphaFoldDB" id="A0A075GML3"/>
<protein>
    <submittedName>
        <fullName evidence="2">Uncharacterized protein</fullName>
    </submittedName>
</protein>
<proteinExistence type="predicted"/>
<accession>A0A075GML3</accession>
<name>A0A075GML3_9EURY</name>